<evidence type="ECO:0000256" key="1">
    <source>
        <dbReference type="ARBA" id="ARBA00006739"/>
    </source>
</evidence>
<dbReference type="PANTHER" id="PTHR43685:SF5">
    <property type="entry name" value="GLYCOSYLTRANSFERASE EPSE-RELATED"/>
    <property type="match status" value="1"/>
</dbReference>
<dbReference type="EMBL" id="UFXQ01000001">
    <property type="protein sequence ID" value="STC69480.1"/>
    <property type="molecule type" value="Genomic_DNA"/>
</dbReference>
<protein>
    <submittedName>
        <fullName evidence="5">Glycosyl transferase family protein</fullName>
    </submittedName>
</protein>
<gene>
    <name evidence="5" type="ORF">NCTC11862_01275</name>
</gene>
<dbReference type="Pfam" id="PF00535">
    <property type="entry name" value="Glycos_transf_2"/>
    <property type="match status" value="1"/>
</dbReference>
<dbReference type="InterPro" id="IPR029044">
    <property type="entry name" value="Nucleotide-diphossugar_trans"/>
</dbReference>
<evidence type="ECO:0000256" key="3">
    <source>
        <dbReference type="ARBA" id="ARBA00022679"/>
    </source>
</evidence>
<dbReference type="PANTHER" id="PTHR43685">
    <property type="entry name" value="GLYCOSYLTRANSFERASE"/>
    <property type="match status" value="1"/>
</dbReference>
<evidence type="ECO:0000313" key="5">
    <source>
        <dbReference type="EMBL" id="STC69480.1"/>
    </source>
</evidence>
<dbReference type="InterPro" id="IPR001173">
    <property type="entry name" value="Glyco_trans_2-like"/>
</dbReference>
<evidence type="ECO:0000259" key="4">
    <source>
        <dbReference type="Pfam" id="PF00535"/>
    </source>
</evidence>
<dbReference type="InterPro" id="IPR050834">
    <property type="entry name" value="Glycosyltransf_2"/>
</dbReference>
<reference evidence="5 6" key="1">
    <citation type="submission" date="2018-06" db="EMBL/GenBank/DDBJ databases">
        <authorList>
            <consortium name="Pathogen Informatics"/>
            <person name="Doyle S."/>
        </authorList>
    </citation>
    <scope>NUCLEOTIDE SEQUENCE [LARGE SCALE GENOMIC DNA]</scope>
    <source>
        <strain evidence="5 6">NCTC11862</strain>
    </source>
</reference>
<keyword evidence="2" id="KW-0328">Glycosyltransferase</keyword>
<dbReference type="GO" id="GO:0016757">
    <property type="term" value="F:glycosyltransferase activity"/>
    <property type="evidence" value="ECO:0007669"/>
    <property type="project" value="UniProtKB-KW"/>
</dbReference>
<dbReference type="AlphaFoldDB" id="A0A376CM11"/>
<dbReference type="Proteomes" id="UP000254467">
    <property type="component" value="Unassembled WGS sequence"/>
</dbReference>
<keyword evidence="6" id="KW-1185">Reference proteome</keyword>
<dbReference type="Gene3D" id="3.90.550.10">
    <property type="entry name" value="Spore Coat Polysaccharide Biosynthesis Protein SpsA, Chain A"/>
    <property type="match status" value="1"/>
</dbReference>
<organism evidence="5 6">
    <name type="scientific">Corynebacterium pilosum</name>
    <dbReference type="NCBI Taxonomy" id="35756"/>
    <lineage>
        <taxon>Bacteria</taxon>
        <taxon>Bacillati</taxon>
        <taxon>Actinomycetota</taxon>
        <taxon>Actinomycetes</taxon>
        <taxon>Mycobacteriales</taxon>
        <taxon>Corynebacteriaceae</taxon>
        <taxon>Corynebacterium</taxon>
    </lineage>
</organism>
<proteinExistence type="inferred from homology"/>
<sequence>MQSPTSVTALMSIYARTQPAELRAALDSLVAQSLPAERIVVVIDGPVPDSLRSLIDEYPSVLPHPLEENQGLGAALAAGMEQVDTEFVARLDSDDIAFQQRFEKQVEFLRAHPDVAVVGTAVQEFDDDTFRATGQLESSLGEVRRLPEDPSGYAKINSPLNHPSVMMRTADVREVGSYRHLPFIEDYDLWARLLAAGKQLRNMEEPLTYFRVSDAQLARRTDKKMLASEIQMQKNLASYGLVSRPRAVANLVVRTVYRMLPAGLLRKVNGMLFHRKRL</sequence>
<accession>A0A376CM11</accession>
<name>A0A376CM11_9CORY</name>
<dbReference type="STRING" id="35756.GCA_001044155_02654"/>
<evidence type="ECO:0000313" key="6">
    <source>
        <dbReference type="Proteomes" id="UP000254467"/>
    </source>
</evidence>
<feature type="domain" description="Glycosyltransferase 2-like" evidence="4">
    <location>
        <begin position="11"/>
        <end position="141"/>
    </location>
</feature>
<evidence type="ECO:0000256" key="2">
    <source>
        <dbReference type="ARBA" id="ARBA00022676"/>
    </source>
</evidence>
<dbReference type="SUPFAM" id="SSF53448">
    <property type="entry name" value="Nucleotide-diphospho-sugar transferases"/>
    <property type="match status" value="1"/>
</dbReference>
<keyword evidence="3 5" id="KW-0808">Transferase</keyword>
<comment type="similarity">
    <text evidence="1">Belongs to the glycosyltransferase 2 family.</text>
</comment>
<dbReference type="RefSeq" id="WP_018581818.1">
    <property type="nucleotide sequence ID" value="NZ_LDYD01000009.1"/>
</dbReference>